<dbReference type="Proteomes" id="UP001595712">
    <property type="component" value="Unassembled WGS sequence"/>
</dbReference>
<reference evidence="3" key="1">
    <citation type="journal article" date="2019" name="Int. J. Syst. Evol. Microbiol.">
        <title>The Global Catalogue of Microorganisms (GCM) 10K type strain sequencing project: providing services to taxonomists for standard genome sequencing and annotation.</title>
        <authorList>
            <consortium name="The Broad Institute Genomics Platform"/>
            <consortium name="The Broad Institute Genome Sequencing Center for Infectious Disease"/>
            <person name="Wu L."/>
            <person name="Ma J."/>
        </authorList>
    </citation>
    <scope>NUCLEOTIDE SEQUENCE [LARGE SCALE GENOMIC DNA]</scope>
    <source>
        <strain evidence="3">CGMCC 4.7396</strain>
    </source>
</reference>
<feature type="transmembrane region" description="Helical" evidence="1">
    <location>
        <begin position="186"/>
        <end position="209"/>
    </location>
</feature>
<organism evidence="2 3">
    <name type="scientific">Glycomyces rhizosphaerae</name>
    <dbReference type="NCBI Taxonomy" id="2054422"/>
    <lineage>
        <taxon>Bacteria</taxon>
        <taxon>Bacillati</taxon>
        <taxon>Actinomycetota</taxon>
        <taxon>Actinomycetes</taxon>
        <taxon>Glycomycetales</taxon>
        <taxon>Glycomycetaceae</taxon>
        <taxon>Glycomyces</taxon>
    </lineage>
</organism>
<feature type="transmembrane region" description="Helical" evidence="1">
    <location>
        <begin position="156"/>
        <end position="180"/>
    </location>
</feature>
<keyword evidence="1" id="KW-0472">Membrane</keyword>
<accession>A0ABV7PYR5</accession>
<dbReference type="EMBL" id="JBHRWO010000012">
    <property type="protein sequence ID" value="MFC3493734.1"/>
    <property type="molecule type" value="Genomic_DNA"/>
</dbReference>
<protein>
    <submittedName>
        <fullName evidence="2">TIGR00341 family protein</fullName>
    </submittedName>
</protein>
<keyword evidence="3" id="KW-1185">Reference proteome</keyword>
<proteinExistence type="predicted"/>
<evidence type="ECO:0000313" key="2">
    <source>
        <dbReference type="EMBL" id="MFC3493734.1"/>
    </source>
</evidence>
<feature type="transmembrane region" description="Helical" evidence="1">
    <location>
        <begin position="229"/>
        <end position="252"/>
    </location>
</feature>
<gene>
    <name evidence="2" type="ORF">ACFO8M_14735</name>
</gene>
<dbReference type="Pfam" id="PF04087">
    <property type="entry name" value="DUF389"/>
    <property type="match status" value="1"/>
</dbReference>
<feature type="transmembrane region" description="Helical" evidence="1">
    <location>
        <begin position="58"/>
        <end position="78"/>
    </location>
</feature>
<comment type="caution">
    <text evidence="2">The sequence shown here is derived from an EMBL/GenBank/DDBJ whole genome shotgun (WGS) entry which is preliminary data.</text>
</comment>
<feature type="transmembrane region" description="Helical" evidence="1">
    <location>
        <begin position="90"/>
        <end position="111"/>
    </location>
</feature>
<dbReference type="RefSeq" id="WP_387976689.1">
    <property type="nucleotide sequence ID" value="NZ_JBHRWO010000012.1"/>
</dbReference>
<evidence type="ECO:0000313" key="3">
    <source>
        <dbReference type="Proteomes" id="UP001595712"/>
    </source>
</evidence>
<name>A0ABV7PYR5_9ACTN</name>
<dbReference type="NCBIfam" id="TIGR00341">
    <property type="entry name" value="TIGR00341 family protein"/>
    <property type="match status" value="1"/>
</dbReference>
<evidence type="ECO:0000256" key="1">
    <source>
        <dbReference type="SAM" id="Phobius"/>
    </source>
</evidence>
<sequence length="327" mass="33800">MMGILIPSSQRRTLSELYDRIDLSDGDRSAKRSAYWTMLVLSGVIATAGVIGDSTATVIGAMIVAPLSTPILAVGLGIVTGRLALVGRSLLYVAVSVAVVVAIGFLFALVLPNPTNVLTNSQVVGRVSPTLTDLTAAVATGFAGSIAIARRDVGDVLPGVAIAISLVPPLGVVGVCLGSGEPDLALGALVLFASNMVVLIIAAVVVLMAAGYARESAESTDTKWRGRAYAALAVVLLAVGIPMTLNSVTAVWAKEVQSLAEDWVEDIPEAEVSDVSWHAHGLVVEVRSPEDLPDIADLQNAVDDILPTDPPVTVVHTVGERISKEGS</sequence>
<dbReference type="PANTHER" id="PTHR20992">
    <property type="entry name" value="AT15442P-RELATED"/>
    <property type="match status" value="1"/>
</dbReference>
<dbReference type="PANTHER" id="PTHR20992:SF9">
    <property type="entry name" value="AT15442P-RELATED"/>
    <property type="match status" value="1"/>
</dbReference>
<keyword evidence="1" id="KW-1133">Transmembrane helix</keyword>
<feature type="transmembrane region" description="Helical" evidence="1">
    <location>
        <begin position="131"/>
        <end position="149"/>
    </location>
</feature>
<dbReference type="InterPro" id="IPR005240">
    <property type="entry name" value="DUF389"/>
</dbReference>
<keyword evidence="1" id="KW-0812">Transmembrane</keyword>
<feature type="transmembrane region" description="Helical" evidence="1">
    <location>
        <begin position="34"/>
        <end position="52"/>
    </location>
</feature>